<keyword evidence="1 2" id="KW-0175">Coiled coil</keyword>
<dbReference type="GO" id="GO:0000724">
    <property type="term" value="P:double-strand break repair via homologous recombination"/>
    <property type="evidence" value="ECO:0007669"/>
    <property type="project" value="TreeGrafter"/>
</dbReference>
<comment type="caution">
    <text evidence="4">The sequence shown here is derived from an EMBL/GenBank/DDBJ whole genome shotgun (WGS) entry which is preliminary data.</text>
</comment>
<dbReference type="Proteomes" id="UP001140094">
    <property type="component" value="Unassembled WGS sequence"/>
</dbReference>
<dbReference type="PANTHER" id="PTHR45916:SF1">
    <property type="entry name" value="STRUCTURAL MAINTENANCE OF CHROMOSOMES PROTEIN 5"/>
    <property type="match status" value="1"/>
</dbReference>
<sequence length="409" mass="47525">ELETRIAQSDGNRRQIQDELATADREARQQTARFERFETTQRDLTAELDDIKKRAQRRRENIARLRTEIADLEAAHDLEPPDDGSRELAQVGAELNQEKLKMTNEIIQLQDEQKALTRTGRQLSSEMTRSDSQLRDLDNVELQRRETLRRFNEDTFRALEWLEQNRKLFKQHVFSPVCLEASVRDARYANLIETVVGASTLRTFVAQSEEDYHTFTREVNDRQRLRVDIVCFRRALDSFQAPQPRDTLQRLGFDGYVLDFIEAPQAVLAALCGRDKIHEIPLALGRVDSDRIEQQQLFREYIADGTRFTISRGRYGTRAATVVTSRVRPNARLLSAGESDEVRATRSRLHAELDKLRDQLAASEAKMKKLSVREQKVRDGHRAIEAREEELRLERQRVSKLTAAWEREK</sequence>
<evidence type="ECO:0000256" key="3">
    <source>
        <dbReference type="SAM" id="MobiDB-lite"/>
    </source>
</evidence>
<protein>
    <submittedName>
        <fullName evidence="4">Structural maintenance of chromosomes protein 5</fullName>
    </submittedName>
</protein>
<accession>A0A9W8HPU6</accession>
<dbReference type="GO" id="GO:0003697">
    <property type="term" value="F:single-stranded DNA binding"/>
    <property type="evidence" value="ECO:0007669"/>
    <property type="project" value="TreeGrafter"/>
</dbReference>
<dbReference type="OrthoDB" id="10254973at2759"/>
<evidence type="ECO:0000313" key="5">
    <source>
        <dbReference type="Proteomes" id="UP001140094"/>
    </source>
</evidence>
<organism evidence="4 5">
    <name type="scientific">Coemansia guatemalensis</name>
    <dbReference type="NCBI Taxonomy" id="2761395"/>
    <lineage>
        <taxon>Eukaryota</taxon>
        <taxon>Fungi</taxon>
        <taxon>Fungi incertae sedis</taxon>
        <taxon>Zoopagomycota</taxon>
        <taxon>Kickxellomycotina</taxon>
        <taxon>Kickxellomycetes</taxon>
        <taxon>Kickxellales</taxon>
        <taxon>Kickxellaceae</taxon>
        <taxon>Coemansia</taxon>
    </lineage>
</organism>
<feature type="compositionally biased region" description="Basic and acidic residues" evidence="3">
    <location>
        <begin position="11"/>
        <end position="30"/>
    </location>
</feature>
<dbReference type="AlphaFoldDB" id="A0A9W8HPU6"/>
<name>A0A9W8HPU6_9FUNG</name>
<feature type="non-terminal residue" evidence="4">
    <location>
        <position position="1"/>
    </location>
</feature>
<feature type="coiled-coil region" evidence="2">
    <location>
        <begin position="339"/>
        <end position="404"/>
    </location>
</feature>
<proteinExistence type="predicted"/>
<dbReference type="GO" id="GO:0005634">
    <property type="term" value="C:nucleus"/>
    <property type="evidence" value="ECO:0007669"/>
    <property type="project" value="TreeGrafter"/>
</dbReference>
<feature type="compositionally biased region" description="Polar residues" evidence="3">
    <location>
        <begin position="1"/>
        <end position="10"/>
    </location>
</feature>
<dbReference type="EMBL" id="JANBUO010003434">
    <property type="protein sequence ID" value="KAJ2790871.1"/>
    <property type="molecule type" value="Genomic_DNA"/>
</dbReference>
<evidence type="ECO:0000256" key="2">
    <source>
        <dbReference type="SAM" id="Coils"/>
    </source>
</evidence>
<feature type="region of interest" description="Disordered" evidence="3">
    <location>
        <begin position="1"/>
        <end position="30"/>
    </location>
</feature>
<evidence type="ECO:0000256" key="1">
    <source>
        <dbReference type="ARBA" id="ARBA00023054"/>
    </source>
</evidence>
<dbReference type="GO" id="GO:0030915">
    <property type="term" value="C:Smc5-Smc6 complex"/>
    <property type="evidence" value="ECO:0007669"/>
    <property type="project" value="TreeGrafter"/>
</dbReference>
<evidence type="ECO:0000313" key="4">
    <source>
        <dbReference type="EMBL" id="KAJ2790871.1"/>
    </source>
</evidence>
<keyword evidence="5" id="KW-1185">Reference proteome</keyword>
<dbReference type="PANTHER" id="PTHR45916">
    <property type="entry name" value="STRUCTURAL MAINTENANCE OF CHROMOSOMES PROTEIN 5"/>
    <property type="match status" value="1"/>
</dbReference>
<feature type="non-terminal residue" evidence="4">
    <location>
        <position position="409"/>
    </location>
</feature>
<reference evidence="4" key="1">
    <citation type="submission" date="2022-07" db="EMBL/GenBank/DDBJ databases">
        <title>Phylogenomic reconstructions and comparative analyses of Kickxellomycotina fungi.</title>
        <authorList>
            <person name="Reynolds N.K."/>
            <person name="Stajich J.E."/>
            <person name="Barry K."/>
            <person name="Grigoriev I.V."/>
            <person name="Crous P."/>
            <person name="Smith M.E."/>
        </authorList>
    </citation>
    <scope>NUCLEOTIDE SEQUENCE</scope>
    <source>
        <strain evidence="4">NRRL 1565</strain>
    </source>
</reference>
<gene>
    <name evidence="4" type="primary">SMC5_3</name>
    <name evidence="4" type="ORF">H4R20_006941</name>
</gene>